<comment type="caution">
    <text evidence="2">The sequence shown here is derived from an EMBL/GenBank/DDBJ whole genome shotgun (WGS) entry which is preliminary data.</text>
</comment>
<accession>A0A368UFC2</accession>
<sequence length="170" mass="19891">MNNLLFSWNFWNFLIALIALLVALYSVWYTRQRDKISLEITDATFEELEHNPFFICFCIFNNSTLAVKITDIKLCNQDGTPASLILGHEYQPPQIPEMTDSLFSPVYIPEPYYFEAPFINEVFIPANDSMTFKYYINPFAPNMIIHVTSDKPLHRWSKTKTFSLHFTKSN</sequence>
<feature type="transmembrane region" description="Helical" evidence="1">
    <location>
        <begin position="6"/>
        <end position="28"/>
    </location>
</feature>
<proteinExistence type="predicted"/>
<dbReference type="EMBL" id="NETH01000006">
    <property type="protein sequence ID" value="RCW17665.1"/>
    <property type="molecule type" value="Genomic_DNA"/>
</dbReference>
<keyword evidence="1" id="KW-1133">Transmembrane helix</keyword>
<dbReference type="Proteomes" id="UP000253215">
    <property type="component" value="Unassembled WGS sequence"/>
</dbReference>
<evidence type="ECO:0000313" key="2">
    <source>
        <dbReference type="EMBL" id="RCW17665.1"/>
    </source>
</evidence>
<keyword evidence="1" id="KW-0472">Membrane</keyword>
<evidence type="ECO:0000256" key="1">
    <source>
        <dbReference type="SAM" id="Phobius"/>
    </source>
</evidence>
<evidence type="ECO:0000313" key="3">
    <source>
        <dbReference type="Proteomes" id="UP000253215"/>
    </source>
</evidence>
<reference evidence="2 3" key="1">
    <citation type="journal article" date="2018" name="Sci. Rep.">
        <title>Network-guided genomic and metagenomic analysis of the faecal microbiota of the critically endangered kakapo.</title>
        <authorList>
            <person name="Waite D.W."/>
            <person name="Dsouza M."/>
            <person name="Sekiguchi Y."/>
            <person name="Hugenholtz P."/>
            <person name="Taylor M.W."/>
        </authorList>
    </citation>
    <scope>NUCLEOTIDE SEQUENCE [LARGE SCALE GENOMIC DNA]</scope>
    <source>
        <strain evidence="2 3">BI02</strain>
    </source>
</reference>
<name>A0A368UFC2_9STRE</name>
<dbReference type="AlphaFoldDB" id="A0A368UFC2"/>
<gene>
    <name evidence="2" type="ORF">CAC02_02020</name>
</gene>
<keyword evidence="1" id="KW-0812">Transmembrane</keyword>
<protein>
    <submittedName>
        <fullName evidence="2">Uncharacterized protein</fullName>
    </submittedName>
</protein>
<organism evidence="2 3">
    <name type="scientific">Streptococcus gallolyticus</name>
    <dbReference type="NCBI Taxonomy" id="315405"/>
    <lineage>
        <taxon>Bacteria</taxon>
        <taxon>Bacillati</taxon>
        <taxon>Bacillota</taxon>
        <taxon>Bacilli</taxon>
        <taxon>Lactobacillales</taxon>
        <taxon>Streptococcaceae</taxon>
        <taxon>Streptococcus</taxon>
    </lineage>
</organism>